<evidence type="ECO:0000313" key="2">
    <source>
        <dbReference type="EMBL" id="EAX48896.1"/>
    </source>
</evidence>
<dbReference type="InterPro" id="IPR005158">
    <property type="entry name" value="BTAD"/>
</dbReference>
<dbReference type="InterPro" id="IPR059106">
    <property type="entry name" value="WHD_MalT"/>
</dbReference>
<dbReference type="AlphaFoldDB" id="A1HM46"/>
<dbReference type="SMART" id="SM01043">
    <property type="entry name" value="BTAD"/>
    <property type="match status" value="1"/>
</dbReference>
<dbReference type="EMBL" id="AAWL01000001">
    <property type="protein sequence ID" value="EAX48896.1"/>
    <property type="molecule type" value="Genomic_DNA"/>
</dbReference>
<dbReference type="Pfam" id="PF03704">
    <property type="entry name" value="BTAD"/>
    <property type="match status" value="1"/>
</dbReference>
<dbReference type="Pfam" id="PF25873">
    <property type="entry name" value="WHD_MalT"/>
    <property type="match status" value="1"/>
</dbReference>
<protein>
    <submittedName>
        <fullName evidence="2">Transcriptional activator domain</fullName>
    </submittedName>
</protein>
<evidence type="ECO:0000313" key="3">
    <source>
        <dbReference type="Proteomes" id="UP000005139"/>
    </source>
</evidence>
<organism evidence="2 3">
    <name type="scientific">Thermosinus carboxydivorans Nor1</name>
    <dbReference type="NCBI Taxonomy" id="401526"/>
    <lineage>
        <taxon>Bacteria</taxon>
        <taxon>Bacillati</taxon>
        <taxon>Bacillota</taxon>
        <taxon>Negativicutes</taxon>
        <taxon>Selenomonadales</taxon>
        <taxon>Sporomusaceae</taxon>
        <taxon>Thermosinus</taxon>
    </lineage>
</organism>
<reference evidence="2 3" key="1">
    <citation type="submission" date="2007-01" db="EMBL/GenBank/DDBJ databases">
        <title>Annotation of the draft genome assembly of Thermosinus carboxydivorans Nor1.</title>
        <authorList>
            <consortium name="US DOE Joint Genome Institute (JGI-ORNL)"/>
            <person name="Larimer F."/>
            <person name="Land M."/>
            <person name="Hauser L."/>
        </authorList>
    </citation>
    <scope>NUCLEOTIDE SEQUENCE [LARGE SCALE GENOMIC DNA]</scope>
    <source>
        <strain evidence="2 3">Nor1</strain>
    </source>
</reference>
<dbReference type="SUPFAM" id="SSF52540">
    <property type="entry name" value="P-loop containing nucleoside triphosphate hydrolases"/>
    <property type="match status" value="1"/>
</dbReference>
<dbReference type="Proteomes" id="UP000005139">
    <property type="component" value="Unassembled WGS sequence"/>
</dbReference>
<dbReference type="Gene3D" id="1.25.40.10">
    <property type="entry name" value="Tetratricopeptide repeat domain"/>
    <property type="match status" value="3"/>
</dbReference>
<sequence>MQPVVLLRSKLNMPKLDNDVILRTALKAKLADLDKYPVTVVSAGAGYGKTTALVQALTQMSVPCGWYNPGPEDDNVYIFSAYLAGALEPLAPGITNWYLNNIAQEEKFDWKKAFQLLMAGLEDREEQELRPGILVVDDWHFVQTEPEIRLFFDRFLACRRPTLHVVILSREKINLPEIDRLRAKGKVLEFSEQDLAFSYQEIHQFINNFLPVTFTQQEVEQIYKHTEGWIIAIRLILNSLANKPKQNILSQAEYENMEILFEYLAHDVLVRQPEPLQMFLLKSSILESFHAQMCQEILGDEFSYDLLALVRKRGLFLSEIDKGIYRYHNLFREFLRREASKRVPDLQTIHVKAGDYYLRHGEEEQALYHLILGKQWDKAVAILRKISRNLVYSGRGRVLCGYLQQLPAMEHIHPDIIMALGDEARFACNYKKAIGLYEQAAANYSEANDFTGVSNAYRGIGETYLDIIQPLQAQLYLRRAYKALTAEQGKEKAAILGLMAENMINRGNPRRAERYRRLAREFNFEDKNNLEARILLRTGRIYDAIKVVERQLSREKSYHIPCSFRESSLILSLCYAYSGQPDKALATAKEGIRVGEKLRSPFITAVGYIRLAHALLIQLPRDKEQCWLAYQKGLDIGSKLDILRSRTEVLQGQCLLHALENDWSAAKSCGHSGVKITEQVQDRWFTAVLYHTLGMSAAICQQFTEAKAYLQAANRLFHRCGDNFGKAAGAWWLAYIALHRQQPEEFQVAFHSLLSLCNTFGYHFLLERPTLLGDITGFTSKPFFNEAVRLGLLTEEQSAQTAPTFKDTRPGFSTTLRIQALGSLKVWRDGREIVRSDWRRESSRHLFCLLLTARHAGLHKETIMSYLWPEADYEAAARNFKVTLHNLMNILEPARQPRKPSSFIQRQGAVYQWNLTANFWLDVDEFEHAIMQAMNIVYQQPCEAELLLRKSIALYRGDYLEGEQELELYTAERERLVGLYIKAAELMAKLCIRQQRYEEALNWTDVIVKKDKCWEKAYQIKMWCYGKMKNPVMVARTYKKCCETLREELAVKPSYKTTEIYRKFTD</sequence>
<dbReference type="eggNOG" id="COG2909">
    <property type="taxonomic scope" value="Bacteria"/>
</dbReference>
<dbReference type="InterPro" id="IPR000595">
    <property type="entry name" value="cNMP-bd_dom"/>
</dbReference>
<comment type="caution">
    <text evidence="2">The sequence shown here is derived from an EMBL/GenBank/DDBJ whole genome shotgun (WGS) entry which is preliminary data.</text>
</comment>
<name>A1HM46_9FIRM</name>
<gene>
    <name evidence="2" type="ORF">TcarDRAFT_2585</name>
</gene>
<dbReference type="InterPro" id="IPR051677">
    <property type="entry name" value="AfsR-DnrI-RedD_regulator"/>
</dbReference>
<reference evidence="2 3" key="2">
    <citation type="submission" date="2007-01" db="EMBL/GenBank/DDBJ databases">
        <title>Sequencing of the draft genome and assembly of Thermosinus carboxydivorans Nor1.</title>
        <authorList>
            <consortium name="US DOE Joint Genome Institute (JGI-PGF)"/>
            <person name="Copeland A."/>
            <person name="Lucas S."/>
            <person name="Lapidus A."/>
            <person name="Barry K."/>
            <person name="Glavina del Rio T."/>
            <person name="Dalin E."/>
            <person name="Tice H."/>
            <person name="Bruce D."/>
            <person name="Pitluck S."/>
            <person name="Richardson P."/>
        </authorList>
    </citation>
    <scope>NUCLEOTIDE SEQUENCE [LARGE SCALE GENOMIC DNA]</scope>
    <source>
        <strain evidence="2 3">Nor1</strain>
    </source>
</reference>
<dbReference type="PANTHER" id="PTHR35807:SF2">
    <property type="entry name" value="TRANSCRIPTIONAL ACTIVATOR DOMAIN"/>
    <property type="match status" value="1"/>
</dbReference>
<dbReference type="PROSITE" id="PS50042">
    <property type="entry name" value="CNMP_BINDING_3"/>
    <property type="match status" value="1"/>
</dbReference>
<dbReference type="SUPFAM" id="SSF48452">
    <property type="entry name" value="TPR-like"/>
    <property type="match status" value="3"/>
</dbReference>
<dbReference type="PANTHER" id="PTHR35807">
    <property type="entry name" value="TRANSCRIPTIONAL REGULATOR REDD-RELATED"/>
    <property type="match status" value="1"/>
</dbReference>
<dbReference type="InterPro" id="IPR011990">
    <property type="entry name" value="TPR-like_helical_dom_sf"/>
</dbReference>
<evidence type="ECO:0000259" key="1">
    <source>
        <dbReference type="PROSITE" id="PS50042"/>
    </source>
</evidence>
<dbReference type="Gene3D" id="1.10.10.10">
    <property type="entry name" value="Winged helix-like DNA-binding domain superfamily/Winged helix DNA-binding domain"/>
    <property type="match status" value="1"/>
</dbReference>
<accession>A1HM46</accession>
<keyword evidence="3" id="KW-1185">Reference proteome</keyword>
<proteinExistence type="predicted"/>
<dbReference type="InterPro" id="IPR027417">
    <property type="entry name" value="P-loop_NTPase"/>
</dbReference>
<feature type="domain" description="Cyclic nucleotide-binding" evidence="1">
    <location>
        <begin position="330"/>
        <end position="374"/>
    </location>
</feature>
<dbReference type="eggNOG" id="COG3629">
    <property type="taxonomic scope" value="Bacteria"/>
</dbReference>
<dbReference type="InterPro" id="IPR036388">
    <property type="entry name" value="WH-like_DNA-bd_sf"/>
</dbReference>